<dbReference type="EMBL" id="CP021056">
    <property type="protein sequence ID" value="QXE21398.1"/>
    <property type="molecule type" value="Genomic_DNA"/>
</dbReference>
<keyword evidence="2" id="KW-1185">Reference proteome</keyword>
<proteinExistence type="predicted"/>
<organism evidence="1 2">
    <name type="scientific">Richelia sinica FACHB-800</name>
    <dbReference type="NCBI Taxonomy" id="1357546"/>
    <lineage>
        <taxon>Bacteria</taxon>
        <taxon>Bacillati</taxon>
        <taxon>Cyanobacteriota</taxon>
        <taxon>Cyanophyceae</taxon>
        <taxon>Nostocales</taxon>
        <taxon>Nostocaceae</taxon>
        <taxon>Richelia</taxon>
    </lineage>
</organism>
<gene>
    <name evidence="1" type="ORF">B6N60_00072</name>
</gene>
<evidence type="ECO:0000313" key="1">
    <source>
        <dbReference type="EMBL" id="QXE21398.1"/>
    </source>
</evidence>
<reference evidence="1" key="1">
    <citation type="submission" date="2017-04" db="EMBL/GenBank/DDBJ databases">
        <title>Genome deletions in a multicellular cyanobacterial endosymbiont for morphological adaptation in marine diatoms.</title>
        <authorList>
            <person name="Wang Y."/>
            <person name="Gao H."/>
            <person name="Li R."/>
            <person name="Xu X."/>
        </authorList>
    </citation>
    <scope>NUCLEOTIDE SEQUENCE</scope>
    <source>
        <strain evidence="1">FACHB 800</strain>
    </source>
</reference>
<evidence type="ECO:0000313" key="2">
    <source>
        <dbReference type="Proteomes" id="UP000683511"/>
    </source>
</evidence>
<dbReference type="AlphaFoldDB" id="A0A975T4M2"/>
<name>A0A975T4M2_9NOST</name>
<accession>A0A975T4M2</accession>
<sequence length="37" mass="4495">MRSTEFSLANKVIEHFKHDRIILNTVTREKSLNQYFQ</sequence>
<dbReference type="KEGG" id="rsin:B6N60_00072"/>
<dbReference type="Proteomes" id="UP000683511">
    <property type="component" value="Chromosome"/>
</dbReference>
<protein>
    <submittedName>
        <fullName evidence="1">Uncharacterized protein</fullName>
    </submittedName>
</protein>